<name>A0A7S0XIN4_9RHOD</name>
<dbReference type="PANTHER" id="PTHR32138">
    <property type="entry name" value="PHOSPHATIDYLETHANOLAMINE N-METHYLTRANSFERASE"/>
    <property type="match status" value="1"/>
</dbReference>
<protein>
    <submittedName>
        <fullName evidence="10">Uncharacterized protein</fullName>
    </submittedName>
</protein>
<keyword evidence="2" id="KW-0444">Lipid biosynthesis</keyword>
<evidence type="ECO:0000256" key="7">
    <source>
        <dbReference type="ARBA" id="ARBA00023209"/>
    </source>
</evidence>
<evidence type="ECO:0000256" key="1">
    <source>
        <dbReference type="ARBA" id="ARBA00004127"/>
    </source>
</evidence>
<comment type="subcellular location">
    <subcellularLocation>
        <location evidence="1">Endomembrane system</location>
        <topology evidence="1">Multi-pass membrane protein</topology>
    </subcellularLocation>
</comment>
<feature type="region of interest" description="Disordered" evidence="9">
    <location>
        <begin position="194"/>
        <end position="232"/>
    </location>
</feature>
<evidence type="ECO:0000256" key="9">
    <source>
        <dbReference type="SAM" id="MobiDB-lite"/>
    </source>
</evidence>
<evidence type="ECO:0000256" key="8">
    <source>
        <dbReference type="ARBA" id="ARBA00023264"/>
    </source>
</evidence>
<feature type="compositionally biased region" description="Basic and acidic residues" evidence="9">
    <location>
        <begin position="194"/>
        <end position="211"/>
    </location>
</feature>
<dbReference type="GO" id="GO:0012505">
    <property type="term" value="C:endomembrane system"/>
    <property type="evidence" value="ECO:0007669"/>
    <property type="project" value="UniProtKB-SubCell"/>
</dbReference>
<dbReference type="Pfam" id="PF04191">
    <property type="entry name" value="PEMT"/>
    <property type="match status" value="1"/>
</dbReference>
<dbReference type="GO" id="GO:0004608">
    <property type="term" value="F:phosphatidylethanolamine N-methyltransferase activity"/>
    <property type="evidence" value="ECO:0007669"/>
    <property type="project" value="TreeGrafter"/>
</dbReference>
<keyword evidence="6" id="KW-0472">Membrane</keyword>
<proteinExistence type="predicted"/>
<organism evidence="10">
    <name type="scientific">Erythrolobus madagascarensis</name>
    <dbReference type="NCBI Taxonomy" id="708628"/>
    <lineage>
        <taxon>Eukaryota</taxon>
        <taxon>Rhodophyta</taxon>
        <taxon>Bangiophyceae</taxon>
        <taxon>Porphyridiales</taxon>
        <taxon>Porphyridiaceae</taxon>
        <taxon>Erythrolobus</taxon>
    </lineage>
</organism>
<evidence type="ECO:0000256" key="6">
    <source>
        <dbReference type="ARBA" id="ARBA00023136"/>
    </source>
</evidence>
<dbReference type="UniPathway" id="UPA00753"/>
<evidence type="ECO:0000256" key="3">
    <source>
        <dbReference type="ARBA" id="ARBA00022692"/>
    </source>
</evidence>
<keyword evidence="5" id="KW-0443">Lipid metabolism</keyword>
<evidence type="ECO:0000313" key="10">
    <source>
        <dbReference type="EMBL" id="CAD8724095.1"/>
    </source>
</evidence>
<evidence type="ECO:0000256" key="4">
    <source>
        <dbReference type="ARBA" id="ARBA00022989"/>
    </source>
</evidence>
<keyword evidence="8" id="KW-1208">Phospholipid metabolism</keyword>
<dbReference type="GO" id="GO:0006656">
    <property type="term" value="P:phosphatidylcholine biosynthetic process"/>
    <property type="evidence" value="ECO:0007669"/>
    <property type="project" value="UniProtKB-UniPathway"/>
</dbReference>
<dbReference type="AlphaFoldDB" id="A0A7S0XIN4"/>
<dbReference type="PANTHER" id="PTHR32138:SF0">
    <property type="entry name" value="PHOSPHATIDYLETHANOLAMINE N-METHYLTRANSFERASE"/>
    <property type="match status" value="1"/>
</dbReference>
<dbReference type="EMBL" id="HBFE01000262">
    <property type="protein sequence ID" value="CAD8724095.1"/>
    <property type="molecule type" value="Transcribed_RNA"/>
</dbReference>
<keyword evidence="4" id="KW-1133">Transmembrane helix</keyword>
<keyword evidence="3" id="KW-0812">Transmembrane</keyword>
<keyword evidence="7" id="KW-0594">Phospholipid biosynthesis</keyword>
<gene>
    <name evidence="10" type="ORF">EMAD1354_LOCUS172</name>
</gene>
<reference evidence="10" key="1">
    <citation type="submission" date="2021-01" db="EMBL/GenBank/DDBJ databases">
        <authorList>
            <person name="Corre E."/>
            <person name="Pelletier E."/>
            <person name="Niang G."/>
            <person name="Scheremetjew M."/>
            <person name="Finn R."/>
            <person name="Kale V."/>
            <person name="Holt S."/>
            <person name="Cochrane G."/>
            <person name="Meng A."/>
            <person name="Brown T."/>
            <person name="Cohen L."/>
        </authorList>
    </citation>
    <scope>NUCLEOTIDE SEQUENCE</scope>
    <source>
        <strain evidence="10">CCMP3276</strain>
    </source>
</reference>
<sequence length="232" mass="25980">MAHTEPKYVGIYRYMNNPDCVLGFLGHYGVALITRSWAVFWVALVSHVANYAFVHVVEVPHMQRRYGKNDVRDAAALEKALRKHVLERVADAPVIKSIQASEIGLRAAKSTEKLTRLSSNFVDNTAAEIAEKVEKIRAEIERDVKRLADDIRKHRVVVQSARLKNSAAEKLQNADVELLTMLRSSSLTRNYLEKYDNDHNDNDTENHHEGHGVNGGGDGDGAVAQTEPKKTK</sequence>
<accession>A0A7S0XIN4</accession>
<evidence type="ECO:0000256" key="5">
    <source>
        <dbReference type="ARBA" id="ARBA00023098"/>
    </source>
</evidence>
<evidence type="ECO:0000256" key="2">
    <source>
        <dbReference type="ARBA" id="ARBA00022516"/>
    </source>
</evidence>
<dbReference type="InterPro" id="IPR007318">
    <property type="entry name" value="Phopholipid_MeTrfase"/>
</dbReference>